<keyword evidence="2" id="KW-0067">ATP-binding</keyword>
<dbReference type="HOGENOM" id="CLU_000445_125_2_12"/>
<dbReference type="AlphaFoldDB" id="F8EXC0"/>
<dbReference type="GO" id="GO:0003677">
    <property type="term" value="F:DNA binding"/>
    <property type="evidence" value="ECO:0007669"/>
    <property type="project" value="UniProtKB-KW"/>
</dbReference>
<dbReference type="PROSITE" id="PS00688">
    <property type="entry name" value="SIGMA54_INTERACT_3"/>
    <property type="match status" value="1"/>
</dbReference>
<dbReference type="EMBL" id="CP002868">
    <property type="protein sequence ID" value="AEJ18863.1"/>
    <property type="molecule type" value="Genomic_DNA"/>
</dbReference>
<dbReference type="InterPro" id="IPR025943">
    <property type="entry name" value="Sigma_54_int_dom_ATP-bd_2"/>
</dbReference>
<dbReference type="PANTHER" id="PTHR32071">
    <property type="entry name" value="TRANSCRIPTIONAL REGULATORY PROTEIN"/>
    <property type="match status" value="1"/>
</dbReference>
<dbReference type="Gene3D" id="1.10.10.60">
    <property type="entry name" value="Homeodomain-like"/>
    <property type="match status" value="1"/>
</dbReference>
<keyword evidence="5" id="KW-0804">Transcription</keyword>
<dbReference type="Pfam" id="PF01590">
    <property type="entry name" value="GAF"/>
    <property type="match status" value="1"/>
</dbReference>
<dbReference type="Proteomes" id="UP000000503">
    <property type="component" value="Chromosome"/>
</dbReference>
<evidence type="ECO:0000256" key="2">
    <source>
        <dbReference type="ARBA" id="ARBA00022840"/>
    </source>
</evidence>
<sequence length="500" mass="55438">MVGESLVMDSSRVLEIILQALRELVEYELAVILKYDGQEHLRVIKALGPLSTRALNNYTISLDERPDLAAVITRKRAHLFSPDEPHVDTYADILDLPDQHSCLVSPLMIEDELVGLLTLDHRSCNRFSPAIVRFVETLSKLMSIALIQLDMSRDLAEQNSRLLQERNQLLLSESDVFSHLVGESTEWQRVLDSVKLVASATVPVLLQGETGTGKEEIARAIHRLSPRARGPFVPLNCSALTASLAESELFGHEKGAFTGALALKRGRFELAHGGTLFLDEIGDLPLELQPKLLRALQEGVFERVGGEKPVQVDVRIIAATHVDLQQAVAAGTFREDLYYRLAVFPIELPPLQLRSADILLLADYFLRRIRERSNRQVLSFSPEALDKIQRYTWPGNVRELKNVIERASILAVDGIIRPEHITGLRTEALEPASRCEEAGSHDGEGSDGRKRSLNEAMADHIRQALKACGGKIYGSDGAAALLGLKPSTLQSRMKKLGIRK</sequence>
<dbReference type="Pfam" id="PF25601">
    <property type="entry name" value="AAA_lid_14"/>
    <property type="match status" value="1"/>
</dbReference>
<dbReference type="InterPro" id="IPR058031">
    <property type="entry name" value="AAA_lid_NorR"/>
</dbReference>
<dbReference type="Gene3D" id="3.30.450.40">
    <property type="match status" value="1"/>
</dbReference>
<dbReference type="PROSITE" id="PS00676">
    <property type="entry name" value="SIGMA54_INTERACT_2"/>
    <property type="match status" value="1"/>
</dbReference>
<dbReference type="SMART" id="SM00382">
    <property type="entry name" value="AAA"/>
    <property type="match status" value="1"/>
</dbReference>
<evidence type="ECO:0000256" key="3">
    <source>
        <dbReference type="ARBA" id="ARBA00023015"/>
    </source>
</evidence>
<evidence type="ECO:0000259" key="6">
    <source>
        <dbReference type="PROSITE" id="PS50045"/>
    </source>
</evidence>
<dbReference type="InterPro" id="IPR025662">
    <property type="entry name" value="Sigma_54_int_dom_ATP-bd_1"/>
</dbReference>
<dbReference type="SUPFAM" id="SSF46689">
    <property type="entry name" value="Homeodomain-like"/>
    <property type="match status" value="1"/>
</dbReference>
<dbReference type="GO" id="GO:0006355">
    <property type="term" value="P:regulation of DNA-templated transcription"/>
    <property type="evidence" value="ECO:0007669"/>
    <property type="project" value="InterPro"/>
</dbReference>
<evidence type="ECO:0000256" key="1">
    <source>
        <dbReference type="ARBA" id="ARBA00022741"/>
    </source>
</evidence>
<feature type="domain" description="Sigma-54 factor interaction" evidence="6">
    <location>
        <begin position="180"/>
        <end position="409"/>
    </location>
</feature>
<evidence type="ECO:0000313" key="8">
    <source>
        <dbReference type="Proteomes" id="UP000000503"/>
    </source>
</evidence>
<proteinExistence type="predicted"/>
<organism evidence="7 8">
    <name type="scientific">Gracilinema caldarium (strain ATCC 51460 / DSM 7334 / H1)</name>
    <name type="common">Treponema caldarium</name>
    <dbReference type="NCBI Taxonomy" id="744872"/>
    <lineage>
        <taxon>Bacteria</taxon>
        <taxon>Pseudomonadati</taxon>
        <taxon>Spirochaetota</taxon>
        <taxon>Spirochaetia</taxon>
        <taxon>Spirochaetales</taxon>
        <taxon>Breznakiellaceae</taxon>
        <taxon>Gracilinema</taxon>
    </lineage>
</organism>
<dbReference type="RefSeq" id="WP_013968175.1">
    <property type="nucleotide sequence ID" value="NC_015732.1"/>
</dbReference>
<dbReference type="Pfam" id="PF00158">
    <property type="entry name" value="Sigma54_activat"/>
    <property type="match status" value="1"/>
</dbReference>
<dbReference type="InterPro" id="IPR002078">
    <property type="entry name" value="Sigma_54_int"/>
</dbReference>
<dbReference type="InterPro" id="IPR003593">
    <property type="entry name" value="AAA+_ATPase"/>
</dbReference>
<dbReference type="InterPro" id="IPR009057">
    <property type="entry name" value="Homeodomain-like_sf"/>
</dbReference>
<keyword evidence="3" id="KW-0805">Transcription regulation</keyword>
<dbReference type="OrthoDB" id="9771372at2"/>
<dbReference type="PROSITE" id="PS00675">
    <property type="entry name" value="SIGMA54_INTERACT_1"/>
    <property type="match status" value="1"/>
</dbReference>
<dbReference type="KEGG" id="scd:Spica_0709"/>
<evidence type="ECO:0000313" key="7">
    <source>
        <dbReference type="EMBL" id="AEJ18863.1"/>
    </source>
</evidence>
<gene>
    <name evidence="7" type="ordered locus">Spica_0709</name>
</gene>
<reference evidence="8" key="1">
    <citation type="journal article" date="2013" name="Stand. Genomic Sci.">
        <title>Genome sequence of the thermophilic fresh-water bacterium Spirochaeta caldaria type strain (H1(T)), reclassification of Spirochaeta caldaria, Spirochaeta stenostrepta, and Spirochaeta zuelzerae in the genus Treponema as Treponema caldaria comb. nov., Treponema stenostrepta comb. nov., and Treponema zuelzerae comb. nov., and emendation of the genus Treponema.</title>
        <authorList>
            <person name="Abt B."/>
            <person name="Goker M."/>
            <person name="Scheuner C."/>
            <person name="Han C."/>
            <person name="Lu M."/>
            <person name="Misra M."/>
            <person name="Lapidus A."/>
            <person name="Nolan M."/>
            <person name="Lucas S."/>
            <person name="Hammon N."/>
            <person name="Deshpande S."/>
            <person name="Cheng J.F."/>
            <person name="Tapia R."/>
            <person name="Goodwin L.A."/>
            <person name="Pitluck S."/>
            <person name="Liolios K."/>
            <person name="Pagani I."/>
            <person name="Ivanova N."/>
            <person name="Mavromatis K."/>
            <person name="Mikhailova N."/>
            <person name="Huntemann M."/>
            <person name="Pati A."/>
            <person name="Chen A."/>
            <person name="Palaniappan K."/>
            <person name="Land M."/>
            <person name="Hauser L."/>
            <person name="Jeffries C.D."/>
            <person name="Rohde M."/>
            <person name="Spring S."/>
            <person name="Gronow S."/>
            <person name="Detter J.C."/>
            <person name="Bristow J."/>
            <person name="Eisen J.A."/>
            <person name="Markowitz V."/>
            <person name="Hugenholtz P."/>
            <person name="Kyrpides N.C."/>
            <person name="Woyke T."/>
            <person name="Klenk H.P."/>
        </authorList>
    </citation>
    <scope>NUCLEOTIDE SEQUENCE</scope>
    <source>
        <strain evidence="8">ATCC 51460 / DSM 7334 / H1</strain>
    </source>
</reference>
<keyword evidence="1" id="KW-0547">Nucleotide-binding</keyword>
<dbReference type="PROSITE" id="PS50045">
    <property type="entry name" value="SIGMA54_INTERACT_4"/>
    <property type="match status" value="1"/>
</dbReference>
<dbReference type="eggNOG" id="COG3604">
    <property type="taxonomic scope" value="Bacteria"/>
</dbReference>
<dbReference type="InterPro" id="IPR027417">
    <property type="entry name" value="P-loop_NTPase"/>
</dbReference>
<dbReference type="CDD" id="cd00009">
    <property type="entry name" value="AAA"/>
    <property type="match status" value="1"/>
</dbReference>
<dbReference type="InterPro" id="IPR003018">
    <property type="entry name" value="GAF"/>
</dbReference>
<dbReference type="Gene3D" id="3.40.50.300">
    <property type="entry name" value="P-loop containing nucleotide triphosphate hydrolases"/>
    <property type="match status" value="1"/>
</dbReference>
<dbReference type="InterPro" id="IPR029016">
    <property type="entry name" value="GAF-like_dom_sf"/>
</dbReference>
<dbReference type="Gene3D" id="1.10.8.60">
    <property type="match status" value="1"/>
</dbReference>
<dbReference type="PANTHER" id="PTHR32071:SF57">
    <property type="entry name" value="C4-DICARBOXYLATE TRANSPORT TRANSCRIPTIONAL REGULATORY PROTEIN DCTD"/>
    <property type="match status" value="1"/>
</dbReference>
<evidence type="ECO:0000256" key="4">
    <source>
        <dbReference type="ARBA" id="ARBA00023125"/>
    </source>
</evidence>
<dbReference type="SUPFAM" id="SSF52540">
    <property type="entry name" value="P-loop containing nucleoside triphosphate hydrolases"/>
    <property type="match status" value="1"/>
</dbReference>
<keyword evidence="4" id="KW-0238">DNA-binding</keyword>
<dbReference type="SMART" id="SM00065">
    <property type="entry name" value="GAF"/>
    <property type="match status" value="1"/>
</dbReference>
<dbReference type="FunFam" id="3.40.50.300:FF:000006">
    <property type="entry name" value="DNA-binding transcriptional regulator NtrC"/>
    <property type="match status" value="1"/>
</dbReference>
<keyword evidence="8" id="KW-1185">Reference proteome</keyword>
<accession>F8EXC0</accession>
<name>F8EXC0_GRAC1</name>
<dbReference type="SUPFAM" id="SSF55781">
    <property type="entry name" value="GAF domain-like"/>
    <property type="match status" value="1"/>
</dbReference>
<protein>
    <submittedName>
        <fullName evidence="7">Transcriptional regulator, NifA subfamily, Fis Family</fullName>
    </submittedName>
</protein>
<dbReference type="GO" id="GO:0005524">
    <property type="term" value="F:ATP binding"/>
    <property type="evidence" value="ECO:0007669"/>
    <property type="project" value="UniProtKB-KW"/>
</dbReference>
<dbReference type="InterPro" id="IPR025944">
    <property type="entry name" value="Sigma_54_int_dom_CS"/>
</dbReference>
<dbReference type="STRING" id="744872.Spica_0709"/>
<evidence type="ECO:0000256" key="5">
    <source>
        <dbReference type="ARBA" id="ARBA00023163"/>
    </source>
</evidence>